<dbReference type="Proteomes" id="UP001177260">
    <property type="component" value="Unassembled WGS sequence"/>
</dbReference>
<comment type="caution">
    <text evidence="1">The sequence shown here is derived from an EMBL/GenBank/DDBJ whole genome shotgun (WGS) entry which is preliminary data.</text>
</comment>
<protein>
    <submittedName>
        <fullName evidence="1">Uncharacterized protein</fullName>
    </submittedName>
</protein>
<proteinExistence type="predicted"/>
<name>A0ACC3B7P2_9EURO</name>
<evidence type="ECO:0000313" key="2">
    <source>
        <dbReference type="Proteomes" id="UP001177260"/>
    </source>
</evidence>
<accession>A0ACC3B7P2</accession>
<reference evidence="1 2" key="1">
    <citation type="journal article" date="2023" name="ACS Omega">
        <title>Identification of the Neoaspergillic Acid Biosynthesis Gene Cluster by Establishing an In Vitro CRISPR-Ribonucleoprotein Genetic System in Aspergillus melleus.</title>
        <authorList>
            <person name="Yuan B."/>
            <person name="Grau M.F."/>
            <person name="Murata R.M."/>
            <person name="Torok T."/>
            <person name="Venkateswaran K."/>
            <person name="Stajich J.E."/>
            <person name="Wang C.C.C."/>
        </authorList>
    </citation>
    <scope>NUCLEOTIDE SEQUENCE [LARGE SCALE GENOMIC DNA]</scope>
    <source>
        <strain evidence="1 2">IMV 1140</strain>
    </source>
</reference>
<sequence length="238" mass="26854">MSVYTLLHDAEASAHAFTNPKPFRILSKHLLFPGFDEHEWWHKSGPMLARILLAANHDIHQQYRYLLLYALHVVPMIGPFPSIGAQHNFTRSKAMVRVGMEPIGYRATTGPGFFNRVKSGEMLSRLKQAGVNVYLTLYHQLIHQLTLSDEEVAAFLDRNDAIMLPFKSQTVVALEFGEEGAVLKLYLLPMLKSQGTGLPCSELIFSAVKSVDTVYLLDTHVDFQRVTDLWTLDEKLGS</sequence>
<gene>
    <name evidence="1" type="ORF">N8T08_003303</name>
</gene>
<dbReference type="EMBL" id="JAOPJF010000019">
    <property type="protein sequence ID" value="KAK1146213.1"/>
    <property type="molecule type" value="Genomic_DNA"/>
</dbReference>
<evidence type="ECO:0000313" key="1">
    <source>
        <dbReference type="EMBL" id="KAK1146213.1"/>
    </source>
</evidence>
<organism evidence="1 2">
    <name type="scientific">Aspergillus melleus</name>
    <dbReference type="NCBI Taxonomy" id="138277"/>
    <lineage>
        <taxon>Eukaryota</taxon>
        <taxon>Fungi</taxon>
        <taxon>Dikarya</taxon>
        <taxon>Ascomycota</taxon>
        <taxon>Pezizomycotina</taxon>
        <taxon>Eurotiomycetes</taxon>
        <taxon>Eurotiomycetidae</taxon>
        <taxon>Eurotiales</taxon>
        <taxon>Aspergillaceae</taxon>
        <taxon>Aspergillus</taxon>
        <taxon>Aspergillus subgen. Circumdati</taxon>
    </lineage>
</organism>
<keyword evidence="2" id="KW-1185">Reference proteome</keyword>